<dbReference type="GO" id="GO:0004417">
    <property type="term" value="F:hydroxyethylthiazole kinase activity"/>
    <property type="evidence" value="ECO:0007669"/>
    <property type="project" value="UniProtKB-UniRule"/>
</dbReference>
<keyword evidence="7 11" id="KW-0418">Kinase</keyword>
<dbReference type="HAMAP" id="MF_00228">
    <property type="entry name" value="Thz_kinase"/>
    <property type="match status" value="1"/>
</dbReference>
<dbReference type="GO" id="GO:0000287">
    <property type="term" value="F:magnesium ion binding"/>
    <property type="evidence" value="ECO:0007669"/>
    <property type="project" value="UniProtKB-UniRule"/>
</dbReference>
<evidence type="ECO:0000256" key="6">
    <source>
        <dbReference type="ARBA" id="ARBA00022741"/>
    </source>
</evidence>
<evidence type="ECO:0000256" key="1">
    <source>
        <dbReference type="ARBA" id="ARBA00001771"/>
    </source>
</evidence>
<name>A0A4V2KTY6_9HYPH</name>
<dbReference type="EMBL" id="SJFN01000008">
    <property type="protein sequence ID" value="TBW39235.1"/>
    <property type="molecule type" value="Genomic_DNA"/>
</dbReference>
<dbReference type="RefSeq" id="WP_131307606.1">
    <property type="nucleotide sequence ID" value="NZ_SJFN01000008.1"/>
</dbReference>
<protein>
    <recommendedName>
        <fullName evidence="11">Hydroxyethylthiazole kinase</fullName>
        <ecNumber evidence="11">2.7.1.50</ecNumber>
    </recommendedName>
    <alternativeName>
        <fullName evidence="11">4-methyl-5-beta-hydroxyethylthiazole kinase</fullName>
        <shortName evidence="11">TH kinase</shortName>
        <shortName evidence="11">Thz kinase</shortName>
    </alternativeName>
</protein>
<dbReference type="NCBIfam" id="NF006830">
    <property type="entry name" value="PRK09355.1"/>
    <property type="match status" value="1"/>
</dbReference>
<keyword evidence="6 11" id="KW-0547">Nucleotide-binding</keyword>
<comment type="caution">
    <text evidence="12">The sequence shown here is derived from an EMBL/GenBank/DDBJ whole genome shotgun (WGS) entry which is preliminary data.</text>
</comment>
<evidence type="ECO:0000256" key="10">
    <source>
        <dbReference type="ARBA" id="ARBA00022977"/>
    </source>
</evidence>
<dbReference type="UniPathway" id="UPA00060">
    <property type="reaction ID" value="UER00139"/>
</dbReference>
<dbReference type="SUPFAM" id="SSF53613">
    <property type="entry name" value="Ribokinase-like"/>
    <property type="match status" value="1"/>
</dbReference>
<evidence type="ECO:0000256" key="7">
    <source>
        <dbReference type="ARBA" id="ARBA00022777"/>
    </source>
</evidence>
<dbReference type="Pfam" id="PF02110">
    <property type="entry name" value="HK"/>
    <property type="match status" value="1"/>
</dbReference>
<evidence type="ECO:0000256" key="8">
    <source>
        <dbReference type="ARBA" id="ARBA00022840"/>
    </source>
</evidence>
<dbReference type="OrthoDB" id="8909021at2"/>
<keyword evidence="10 11" id="KW-0784">Thiamine biosynthesis</keyword>
<comment type="similarity">
    <text evidence="11">Belongs to the Thz kinase family.</text>
</comment>
<dbReference type="PIRSF" id="PIRSF000513">
    <property type="entry name" value="Thz_kinase"/>
    <property type="match status" value="1"/>
</dbReference>
<dbReference type="AlphaFoldDB" id="A0A4V2KTY6"/>
<reference evidence="12 13" key="1">
    <citation type="submission" date="2019-02" db="EMBL/GenBank/DDBJ databases">
        <title>Siculibacillus lacustris gen. nov., sp. nov., a new rosette-forming bacterium isolated from a freshwater crater lake (Lake St. Ana, Romania).</title>
        <authorList>
            <person name="Felfoldi T."/>
            <person name="Marton Z."/>
            <person name="Szabo A."/>
            <person name="Mentes A."/>
            <person name="Boka K."/>
            <person name="Marialigeti K."/>
            <person name="Mathe I."/>
            <person name="Koncz M."/>
            <person name="Schumann P."/>
            <person name="Toth E."/>
        </authorList>
    </citation>
    <scope>NUCLEOTIDE SEQUENCE [LARGE SCALE GENOMIC DNA]</scope>
    <source>
        <strain evidence="12 13">SA-279</strain>
    </source>
</reference>
<keyword evidence="13" id="KW-1185">Reference proteome</keyword>
<keyword evidence="9 11" id="KW-0460">Magnesium</keyword>
<dbReference type="GO" id="GO:0009228">
    <property type="term" value="P:thiamine biosynthetic process"/>
    <property type="evidence" value="ECO:0007669"/>
    <property type="project" value="UniProtKB-KW"/>
</dbReference>
<evidence type="ECO:0000256" key="2">
    <source>
        <dbReference type="ARBA" id="ARBA00001946"/>
    </source>
</evidence>
<dbReference type="PRINTS" id="PR01099">
    <property type="entry name" value="HYETHTZKNASE"/>
</dbReference>
<feature type="binding site" evidence="11">
    <location>
        <position position="186"/>
    </location>
    <ligand>
        <name>ATP</name>
        <dbReference type="ChEBI" id="CHEBI:30616"/>
    </ligand>
</feature>
<comment type="cofactor">
    <cofactor evidence="2 11">
        <name>Mg(2+)</name>
        <dbReference type="ChEBI" id="CHEBI:18420"/>
    </cofactor>
</comment>
<evidence type="ECO:0000256" key="4">
    <source>
        <dbReference type="ARBA" id="ARBA00022679"/>
    </source>
</evidence>
<evidence type="ECO:0000256" key="9">
    <source>
        <dbReference type="ARBA" id="ARBA00022842"/>
    </source>
</evidence>
<dbReference type="Proteomes" id="UP000292781">
    <property type="component" value="Unassembled WGS sequence"/>
</dbReference>
<dbReference type="InterPro" id="IPR029056">
    <property type="entry name" value="Ribokinase-like"/>
</dbReference>
<dbReference type="EC" id="2.7.1.50" evidence="11"/>
<organism evidence="12 13">
    <name type="scientific">Siculibacillus lacustris</name>
    <dbReference type="NCBI Taxonomy" id="1549641"/>
    <lineage>
        <taxon>Bacteria</taxon>
        <taxon>Pseudomonadati</taxon>
        <taxon>Pseudomonadota</taxon>
        <taxon>Alphaproteobacteria</taxon>
        <taxon>Hyphomicrobiales</taxon>
        <taxon>Ancalomicrobiaceae</taxon>
        <taxon>Siculibacillus</taxon>
    </lineage>
</organism>
<dbReference type="NCBIfam" id="TIGR00694">
    <property type="entry name" value="thiM"/>
    <property type="match status" value="1"/>
</dbReference>
<comment type="catalytic activity">
    <reaction evidence="1 11">
        <text>5-(2-hydroxyethyl)-4-methylthiazole + ATP = 4-methyl-5-(2-phosphooxyethyl)-thiazole + ADP + H(+)</text>
        <dbReference type="Rhea" id="RHEA:24212"/>
        <dbReference type="ChEBI" id="CHEBI:15378"/>
        <dbReference type="ChEBI" id="CHEBI:17957"/>
        <dbReference type="ChEBI" id="CHEBI:30616"/>
        <dbReference type="ChEBI" id="CHEBI:58296"/>
        <dbReference type="ChEBI" id="CHEBI:456216"/>
        <dbReference type="EC" id="2.7.1.50"/>
    </reaction>
</comment>
<keyword evidence="5 11" id="KW-0479">Metal-binding</keyword>
<comment type="function">
    <text evidence="11">Catalyzes the phosphorylation of the hydroxyl group of 4-methyl-5-beta-hydroxyethylthiazole (THZ).</text>
</comment>
<feature type="binding site" evidence="11">
    <location>
        <position position="213"/>
    </location>
    <ligand>
        <name>substrate</name>
    </ligand>
</feature>
<feature type="binding site" evidence="11">
    <location>
        <position position="64"/>
    </location>
    <ligand>
        <name>substrate</name>
    </ligand>
</feature>
<dbReference type="GO" id="GO:0005524">
    <property type="term" value="F:ATP binding"/>
    <property type="evidence" value="ECO:0007669"/>
    <property type="project" value="UniProtKB-UniRule"/>
</dbReference>
<dbReference type="InterPro" id="IPR000417">
    <property type="entry name" value="Hyethyz_kinase"/>
</dbReference>
<evidence type="ECO:0000256" key="3">
    <source>
        <dbReference type="ARBA" id="ARBA00004868"/>
    </source>
</evidence>
<accession>A0A4V2KTY6</accession>
<feature type="binding site" evidence="11">
    <location>
        <position position="139"/>
    </location>
    <ligand>
        <name>ATP</name>
        <dbReference type="ChEBI" id="CHEBI:30616"/>
    </ligand>
</feature>
<evidence type="ECO:0000256" key="5">
    <source>
        <dbReference type="ARBA" id="ARBA00022723"/>
    </source>
</evidence>
<evidence type="ECO:0000256" key="11">
    <source>
        <dbReference type="HAMAP-Rule" id="MF_00228"/>
    </source>
</evidence>
<evidence type="ECO:0000313" key="12">
    <source>
        <dbReference type="EMBL" id="TBW39235.1"/>
    </source>
</evidence>
<keyword evidence="4 11" id="KW-0808">Transferase</keyword>
<gene>
    <name evidence="11" type="primary">thiM</name>
    <name evidence="12" type="ORF">EYW49_07020</name>
</gene>
<dbReference type="CDD" id="cd01170">
    <property type="entry name" value="THZ_kinase"/>
    <property type="match status" value="1"/>
</dbReference>
<dbReference type="Gene3D" id="3.40.1190.20">
    <property type="match status" value="1"/>
</dbReference>
<sequence length="285" mass="28244">MTTDPTSIPAIPAAASDVAAIGADVGRRLAALRLARPLVHNITNYVAMDLSANVLLAIGASPAMVHAIEEVEEFVAFSGALVINIGTLSAPWIDAMVAAAAAARRKGIPWVLDPVGAGATTLRDRAVARLMAEKPTVVRGNASEILAVAGAAGAAAKGVDSGNSSDEARAAAVALARASGAVVVVTGAVDVITDGTRLVALADGDPLMTRVTATGCALSAVVAAFLAGPSDAFAAAVAAVAVYGVAGRLAAFDADGGPATFRTAFVDRLARIGAEEVAFAVTVVP</sequence>
<evidence type="ECO:0000313" key="13">
    <source>
        <dbReference type="Proteomes" id="UP000292781"/>
    </source>
</evidence>
<comment type="pathway">
    <text evidence="3 11">Cofactor biosynthesis; thiamine diphosphate biosynthesis; 4-methyl-5-(2-phosphoethyl)-thiazole from 5-(2-hydroxyethyl)-4-methylthiazole: step 1/1.</text>
</comment>
<proteinExistence type="inferred from homology"/>
<keyword evidence="8 11" id="KW-0067">ATP-binding</keyword>
<dbReference type="GO" id="GO:0009229">
    <property type="term" value="P:thiamine diphosphate biosynthetic process"/>
    <property type="evidence" value="ECO:0007669"/>
    <property type="project" value="UniProtKB-UniRule"/>
</dbReference>